<dbReference type="Pfam" id="PF00083">
    <property type="entry name" value="Sugar_tr"/>
    <property type="match status" value="1"/>
</dbReference>
<comment type="similarity">
    <text evidence="2 8">Belongs to the major facilitator superfamily. Sugar transporter (TC 2.A.1.1) family.</text>
</comment>
<comment type="subcellular location">
    <subcellularLocation>
        <location evidence="1">Cell membrane</location>
        <topology evidence="1">Multi-pass membrane protein</topology>
    </subcellularLocation>
</comment>
<feature type="transmembrane region" description="Helical" evidence="9">
    <location>
        <begin position="314"/>
        <end position="333"/>
    </location>
</feature>
<dbReference type="AlphaFoldDB" id="A0A3M2JF63"/>
<dbReference type="PROSITE" id="PS00217">
    <property type="entry name" value="SUGAR_TRANSPORT_2"/>
    <property type="match status" value="1"/>
</dbReference>
<dbReference type="GO" id="GO:0022857">
    <property type="term" value="F:transmembrane transporter activity"/>
    <property type="evidence" value="ECO:0007669"/>
    <property type="project" value="InterPro"/>
</dbReference>
<evidence type="ECO:0000313" key="12">
    <source>
        <dbReference type="Proteomes" id="UP000269289"/>
    </source>
</evidence>
<feature type="domain" description="Major facilitator superfamily (MFS) profile" evidence="10">
    <location>
        <begin position="36"/>
        <end position="466"/>
    </location>
</feature>
<dbReference type="GO" id="GO:0005886">
    <property type="term" value="C:plasma membrane"/>
    <property type="evidence" value="ECO:0007669"/>
    <property type="project" value="UniProtKB-SubCell"/>
</dbReference>
<reference evidence="11 12" key="1">
    <citation type="submission" date="2018-10" db="EMBL/GenBank/DDBJ databases">
        <title>Isolation, diversity and antifungal activity of actinobacteria from wheat.</title>
        <authorList>
            <person name="Han C."/>
        </authorList>
    </citation>
    <scope>NUCLEOTIDE SEQUENCE [LARGE SCALE GENOMIC DNA]</scope>
    <source>
        <strain evidence="11 12">NEAU-YY56</strain>
    </source>
</reference>
<evidence type="ECO:0000256" key="2">
    <source>
        <dbReference type="ARBA" id="ARBA00010992"/>
    </source>
</evidence>
<evidence type="ECO:0000256" key="5">
    <source>
        <dbReference type="ARBA" id="ARBA00022692"/>
    </source>
</evidence>
<dbReference type="EMBL" id="RFFI01000032">
    <property type="protein sequence ID" value="RMI12657.1"/>
    <property type="molecule type" value="Genomic_DNA"/>
</dbReference>
<dbReference type="InterPro" id="IPR047984">
    <property type="entry name" value="XylE-like"/>
</dbReference>
<dbReference type="InterPro" id="IPR005829">
    <property type="entry name" value="Sugar_transporter_CS"/>
</dbReference>
<keyword evidence="4" id="KW-1003">Cell membrane</keyword>
<feature type="transmembrane region" description="Helical" evidence="9">
    <location>
        <begin position="379"/>
        <end position="400"/>
    </location>
</feature>
<keyword evidence="7 9" id="KW-0472">Membrane</keyword>
<evidence type="ECO:0000256" key="8">
    <source>
        <dbReference type="RuleBase" id="RU003346"/>
    </source>
</evidence>
<dbReference type="NCBIfam" id="TIGR00879">
    <property type="entry name" value="SP"/>
    <property type="match status" value="1"/>
</dbReference>
<dbReference type="SUPFAM" id="SSF103473">
    <property type="entry name" value="MFS general substrate transporter"/>
    <property type="match status" value="1"/>
</dbReference>
<comment type="caution">
    <text evidence="11">The sequence shown here is derived from an EMBL/GenBank/DDBJ whole genome shotgun (WGS) entry which is preliminary data.</text>
</comment>
<organism evidence="11 12">
    <name type="scientific">Cellulomonas triticagri</name>
    <dbReference type="NCBI Taxonomy" id="2483352"/>
    <lineage>
        <taxon>Bacteria</taxon>
        <taxon>Bacillati</taxon>
        <taxon>Actinomycetota</taxon>
        <taxon>Actinomycetes</taxon>
        <taxon>Micrococcales</taxon>
        <taxon>Cellulomonadaceae</taxon>
        <taxon>Cellulomonas</taxon>
    </lineage>
</organism>
<feature type="transmembrane region" description="Helical" evidence="9">
    <location>
        <begin position="103"/>
        <end position="120"/>
    </location>
</feature>
<dbReference type="Gene3D" id="1.20.1250.20">
    <property type="entry name" value="MFS general substrate transporter like domains"/>
    <property type="match status" value="1"/>
</dbReference>
<dbReference type="PANTHER" id="PTHR48020:SF12">
    <property type="entry name" value="PROTON MYO-INOSITOL COTRANSPORTER"/>
    <property type="match status" value="1"/>
</dbReference>
<evidence type="ECO:0000256" key="9">
    <source>
        <dbReference type="SAM" id="Phobius"/>
    </source>
</evidence>
<evidence type="ECO:0000256" key="4">
    <source>
        <dbReference type="ARBA" id="ARBA00022475"/>
    </source>
</evidence>
<dbReference type="InterPro" id="IPR050814">
    <property type="entry name" value="Myo-inositol_Transporter"/>
</dbReference>
<dbReference type="PROSITE" id="PS50850">
    <property type="entry name" value="MFS"/>
    <property type="match status" value="1"/>
</dbReference>
<feature type="transmembrane region" description="Helical" evidence="9">
    <location>
        <begin position="278"/>
        <end position="302"/>
    </location>
</feature>
<dbReference type="CDD" id="cd17359">
    <property type="entry name" value="MFS_XylE_like"/>
    <property type="match status" value="1"/>
</dbReference>
<keyword evidence="6 9" id="KW-1133">Transmembrane helix</keyword>
<feature type="transmembrane region" description="Helical" evidence="9">
    <location>
        <begin position="345"/>
        <end position="367"/>
    </location>
</feature>
<evidence type="ECO:0000313" key="11">
    <source>
        <dbReference type="EMBL" id="RMI12657.1"/>
    </source>
</evidence>
<feature type="transmembrane region" description="Helical" evidence="9">
    <location>
        <begin position="74"/>
        <end position="91"/>
    </location>
</feature>
<gene>
    <name evidence="11" type="ORF">EBM89_07670</name>
</gene>
<dbReference type="OrthoDB" id="4008739at2"/>
<keyword evidence="12" id="KW-1185">Reference proteome</keyword>
<feature type="transmembrane region" description="Helical" evidence="9">
    <location>
        <begin position="166"/>
        <end position="186"/>
    </location>
</feature>
<proteinExistence type="inferred from homology"/>
<keyword evidence="3 8" id="KW-0813">Transport</keyword>
<dbReference type="InterPro" id="IPR020846">
    <property type="entry name" value="MFS_dom"/>
</dbReference>
<feature type="transmembrane region" description="Helical" evidence="9">
    <location>
        <begin position="412"/>
        <end position="431"/>
    </location>
</feature>
<dbReference type="InterPro" id="IPR003663">
    <property type="entry name" value="Sugar/inositol_transpt"/>
</dbReference>
<evidence type="ECO:0000259" key="10">
    <source>
        <dbReference type="PROSITE" id="PS50850"/>
    </source>
</evidence>
<dbReference type="Proteomes" id="UP000269289">
    <property type="component" value="Unassembled WGS sequence"/>
</dbReference>
<accession>A0A3M2JF63</accession>
<name>A0A3M2JF63_9CELL</name>
<evidence type="ECO:0000256" key="6">
    <source>
        <dbReference type="ARBA" id="ARBA00022989"/>
    </source>
</evidence>
<dbReference type="RefSeq" id="WP_122148857.1">
    <property type="nucleotide sequence ID" value="NZ_RFFI01000032.1"/>
</dbReference>
<keyword evidence="5 9" id="KW-0812">Transmembrane</keyword>
<sequence length="482" mass="51153">MTTPPTPAVPDVPGAPAGRTLPPIMPGPHLRRLDVITVVATFGGLLFGYDTGVINGALEPMVADLGLTPATEGLVTSSLLVGAALGALVCGRLADRLGRRRTLVALAVLFFAGAIGSVVAPSTEVMVPMRFLLGMAVGGASITVPVYLAELAPTERRGAISGRNEIAIVVGQLAAFLINAVIGIVWSDHPAVWRYMLAVQAVPAVALFVGMLRMPESPRWLLARGREDEALAVLREVRDPGRAAAELREVRDLVAAEREERAGRVSWGALRVPWVRRLVLIGIGVAVINQLGGINAVMYYGTQLLRQSGFSGDVALMANVLNGVFSVVGMLIGLRLIDRVTRRRLLLVGLTGIIASHLMIALCSAVIPEGTGRSVAVSAFLVLFVGFNQSSVGLLCWVILGELFPLRVRGFAIGLSVFFNWTVNAIISGFFPSVVASIGVNGTFLLFAGLNVLSLLFVRFVLPETRDSSLEQLEADFRAARA</sequence>
<dbReference type="PRINTS" id="PR00171">
    <property type="entry name" value="SUGRTRNSPORT"/>
</dbReference>
<feature type="transmembrane region" description="Helical" evidence="9">
    <location>
        <begin position="132"/>
        <end position="154"/>
    </location>
</feature>
<feature type="transmembrane region" description="Helical" evidence="9">
    <location>
        <begin position="35"/>
        <end position="54"/>
    </location>
</feature>
<evidence type="ECO:0000256" key="3">
    <source>
        <dbReference type="ARBA" id="ARBA00022448"/>
    </source>
</evidence>
<protein>
    <submittedName>
        <fullName evidence="11">Sugar porter family MFS transporter</fullName>
    </submittedName>
</protein>
<dbReference type="InterPro" id="IPR036259">
    <property type="entry name" value="MFS_trans_sf"/>
</dbReference>
<dbReference type="PANTHER" id="PTHR48020">
    <property type="entry name" value="PROTON MYO-INOSITOL COTRANSPORTER"/>
    <property type="match status" value="1"/>
</dbReference>
<evidence type="ECO:0000256" key="7">
    <source>
        <dbReference type="ARBA" id="ARBA00023136"/>
    </source>
</evidence>
<dbReference type="InterPro" id="IPR005828">
    <property type="entry name" value="MFS_sugar_transport-like"/>
</dbReference>
<feature type="transmembrane region" description="Helical" evidence="9">
    <location>
        <begin position="443"/>
        <end position="462"/>
    </location>
</feature>
<evidence type="ECO:0000256" key="1">
    <source>
        <dbReference type="ARBA" id="ARBA00004651"/>
    </source>
</evidence>
<feature type="transmembrane region" description="Helical" evidence="9">
    <location>
        <begin position="192"/>
        <end position="212"/>
    </location>
</feature>